<dbReference type="EMBL" id="FNPF01000006">
    <property type="protein sequence ID" value="SDY35707.1"/>
    <property type="molecule type" value="Genomic_DNA"/>
</dbReference>
<dbReference type="AlphaFoldDB" id="A0A1H3J7D3"/>
<sequence>MTKALILAAAGALALAGCSNNPDKDNDRQTVDRQGALANMQAGIWYSPQGCQYWIIDDGVEGYLTPRYNPQTGKPVCVTVPSDFPGLATGNFKGGATSVIGDPI</sequence>
<organism evidence="1 2">
    <name type="scientific">Citreimonas salinaria</name>
    <dbReference type="NCBI Taxonomy" id="321339"/>
    <lineage>
        <taxon>Bacteria</taxon>
        <taxon>Pseudomonadati</taxon>
        <taxon>Pseudomonadota</taxon>
        <taxon>Alphaproteobacteria</taxon>
        <taxon>Rhodobacterales</taxon>
        <taxon>Roseobacteraceae</taxon>
        <taxon>Citreimonas</taxon>
    </lineage>
</organism>
<keyword evidence="2" id="KW-1185">Reference proteome</keyword>
<name>A0A1H3J7D3_9RHOB</name>
<dbReference type="STRING" id="321339.SAMN05444340_10692"/>
<dbReference type="Proteomes" id="UP000199286">
    <property type="component" value="Unassembled WGS sequence"/>
</dbReference>
<evidence type="ECO:0000313" key="2">
    <source>
        <dbReference type="Proteomes" id="UP000199286"/>
    </source>
</evidence>
<gene>
    <name evidence="1" type="ORF">SAMN05444340_10692</name>
</gene>
<evidence type="ECO:0000313" key="1">
    <source>
        <dbReference type="EMBL" id="SDY35707.1"/>
    </source>
</evidence>
<dbReference type="PROSITE" id="PS51257">
    <property type="entry name" value="PROKAR_LIPOPROTEIN"/>
    <property type="match status" value="1"/>
</dbReference>
<dbReference type="RefSeq" id="WP_177177868.1">
    <property type="nucleotide sequence ID" value="NZ_FNPF01000006.1"/>
</dbReference>
<protein>
    <recommendedName>
        <fullName evidence="3">Lipoprotein</fullName>
    </recommendedName>
</protein>
<accession>A0A1H3J7D3</accession>
<proteinExistence type="predicted"/>
<evidence type="ECO:0008006" key="3">
    <source>
        <dbReference type="Google" id="ProtNLM"/>
    </source>
</evidence>
<reference evidence="1 2" key="1">
    <citation type="submission" date="2016-10" db="EMBL/GenBank/DDBJ databases">
        <authorList>
            <person name="de Groot N.N."/>
        </authorList>
    </citation>
    <scope>NUCLEOTIDE SEQUENCE [LARGE SCALE GENOMIC DNA]</scope>
    <source>
        <strain evidence="1 2">DSM 26880</strain>
    </source>
</reference>